<comment type="caution">
    <text evidence="1">The sequence shown here is derived from an EMBL/GenBank/DDBJ whole genome shotgun (WGS) entry which is preliminary data.</text>
</comment>
<protein>
    <submittedName>
        <fullName evidence="1">DUF6206 family protein</fullName>
    </submittedName>
</protein>
<sequence length="281" mass="31142">MAQSESELRDLLEAGRTKQGEPISRLGYFCAPFRPADGAFAGKVIKRYPSHATPAALDRLACAHDAYLCLLLKCGVAVPKTEFYLIEMHGRRVPVIVQEGLPDASMMRRQMIAGTPEQALELMQAAGEQIADFWAAVEGRDERIGFHPSIRNLAVIDGRAIFFDTFPPLIGYDRDEMGELLITFSGSPLMRTVGPLLRNRVTAIQDEWYSPAGTLIGLVGSACRLRPVEAPDFLDWGCDFAERRMPRHATEVRKHLAVPPRLPGYWTATRKLLGLKGAPNL</sequence>
<proteinExistence type="predicted"/>
<dbReference type="Proteomes" id="UP001597108">
    <property type="component" value="Unassembled WGS sequence"/>
</dbReference>
<evidence type="ECO:0000313" key="2">
    <source>
        <dbReference type="Proteomes" id="UP001597108"/>
    </source>
</evidence>
<accession>A0ABW3IJC3</accession>
<dbReference type="EMBL" id="JBHTJT010000002">
    <property type="protein sequence ID" value="MFD0978061.1"/>
    <property type="molecule type" value="Genomic_DNA"/>
</dbReference>
<reference evidence="2" key="1">
    <citation type="journal article" date="2019" name="Int. J. Syst. Evol. Microbiol.">
        <title>The Global Catalogue of Microorganisms (GCM) 10K type strain sequencing project: providing services to taxonomists for standard genome sequencing and annotation.</title>
        <authorList>
            <consortium name="The Broad Institute Genomics Platform"/>
            <consortium name="The Broad Institute Genome Sequencing Center for Infectious Disease"/>
            <person name="Wu L."/>
            <person name="Ma J."/>
        </authorList>
    </citation>
    <scope>NUCLEOTIDE SEQUENCE [LARGE SCALE GENOMIC DNA]</scope>
    <source>
        <strain evidence="2">CCUG 60524</strain>
    </source>
</reference>
<name>A0ABW3IJC3_9RHOB</name>
<dbReference type="InterPro" id="IPR045780">
    <property type="entry name" value="DUF6206"/>
</dbReference>
<dbReference type="Pfam" id="PF19709">
    <property type="entry name" value="DUF6206"/>
    <property type="match status" value="1"/>
</dbReference>
<dbReference type="RefSeq" id="WP_386071725.1">
    <property type="nucleotide sequence ID" value="NZ_JBHTJT010000002.1"/>
</dbReference>
<evidence type="ECO:0000313" key="1">
    <source>
        <dbReference type="EMBL" id="MFD0978061.1"/>
    </source>
</evidence>
<keyword evidence="2" id="KW-1185">Reference proteome</keyword>
<organism evidence="1 2">
    <name type="scientific">Tropicimonas aquimaris</name>
    <dbReference type="NCBI Taxonomy" id="914152"/>
    <lineage>
        <taxon>Bacteria</taxon>
        <taxon>Pseudomonadati</taxon>
        <taxon>Pseudomonadota</taxon>
        <taxon>Alphaproteobacteria</taxon>
        <taxon>Rhodobacterales</taxon>
        <taxon>Roseobacteraceae</taxon>
        <taxon>Tropicimonas</taxon>
    </lineage>
</organism>
<gene>
    <name evidence="1" type="ORF">ACFQ2S_00190</name>
</gene>